<dbReference type="InterPro" id="IPR039582">
    <property type="entry name" value="THTPA"/>
</dbReference>
<dbReference type="Proteomes" id="UP000324632">
    <property type="component" value="Chromosome 12"/>
</dbReference>
<dbReference type="GO" id="GO:0000287">
    <property type="term" value="F:magnesium ion binding"/>
    <property type="evidence" value="ECO:0007669"/>
    <property type="project" value="TreeGrafter"/>
</dbReference>
<organism evidence="2 3">
    <name type="scientific">Triplophysa tibetana</name>
    <dbReference type="NCBI Taxonomy" id="1572043"/>
    <lineage>
        <taxon>Eukaryota</taxon>
        <taxon>Metazoa</taxon>
        <taxon>Chordata</taxon>
        <taxon>Craniata</taxon>
        <taxon>Vertebrata</taxon>
        <taxon>Euteleostomi</taxon>
        <taxon>Actinopterygii</taxon>
        <taxon>Neopterygii</taxon>
        <taxon>Teleostei</taxon>
        <taxon>Ostariophysi</taxon>
        <taxon>Cypriniformes</taxon>
        <taxon>Nemacheilidae</taxon>
        <taxon>Triplophysa</taxon>
    </lineage>
</organism>
<reference evidence="2 3" key="1">
    <citation type="journal article" date="2019" name="Mol. Ecol. Resour.">
        <title>Chromosome-level genome assembly of Triplophysa tibetana, a fish adapted to the harsh high-altitude environment of the Tibetan Plateau.</title>
        <authorList>
            <person name="Yang X."/>
            <person name="Liu H."/>
            <person name="Ma Z."/>
            <person name="Zou Y."/>
            <person name="Zou M."/>
            <person name="Mao Y."/>
            <person name="Li X."/>
            <person name="Wang H."/>
            <person name="Chen T."/>
            <person name="Wang W."/>
            <person name="Yang R."/>
        </authorList>
    </citation>
    <scope>NUCLEOTIDE SEQUENCE [LARGE SCALE GENOMIC DNA]</scope>
    <source>
        <strain evidence="2">TTIB1903HZAU</strain>
        <tissue evidence="2">Muscle</tissue>
    </source>
</reference>
<feature type="compositionally biased region" description="Polar residues" evidence="1">
    <location>
        <begin position="102"/>
        <end position="119"/>
    </location>
</feature>
<dbReference type="GO" id="GO:0042357">
    <property type="term" value="P:thiamine diphosphate metabolic process"/>
    <property type="evidence" value="ECO:0007669"/>
    <property type="project" value="TreeGrafter"/>
</dbReference>
<protein>
    <submittedName>
        <fullName evidence="2">Uncharacterized protein</fullName>
    </submittedName>
</protein>
<evidence type="ECO:0000313" key="3">
    <source>
        <dbReference type="Proteomes" id="UP000324632"/>
    </source>
</evidence>
<dbReference type="GO" id="GO:0050333">
    <property type="term" value="F:thiamine triphosphate phosphatase activity"/>
    <property type="evidence" value="ECO:0007669"/>
    <property type="project" value="InterPro"/>
</dbReference>
<sequence>MFLQLKALVCTWDVFGYPARGDADADIEYYYDTESFRLASTQTWLNQHVSQWELIMAQKQNITSSLSEETKNSDEQKRNTADSSSQEREQPGSHPEKRNTADSENLTSKCEVQSTSSDDISAGSAYTELNDPCSIMMHITKCLQLPLTHAEVQEMTMKNFFWMAKIQIYDSWMGSRFNSPVNVNTVASSPALKMHAPVLFLCTEARPKGHNSRFRWIQSHPMTISVNFRFHPTVQTARCYRMVETRVICQQLGISIRKCWCATPLTYRNIDQLRSVKKNPETAINMTNQSLIRLILLLA</sequence>
<accession>A0A5A9NW81</accession>
<comment type="caution">
    <text evidence="2">The sequence shown here is derived from an EMBL/GenBank/DDBJ whole genome shotgun (WGS) entry which is preliminary data.</text>
</comment>
<evidence type="ECO:0000313" key="2">
    <source>
        <dbReference type="EMBL" id="KAA0713873.1"/>
    </source>
</evidence>
<evidence type="ECO:0000256" key="1">
    <source>
        <dbReference type="SAM" id="MobiDB-lite"/>
    </source>
</evidence>
<dbReference type="PANTHER" id="PTHR14586:SF1">
    <property type="entry name" value="THIAMINE-TRIPHOSPHATASE"/>
    <property type="match status" value="1"/>
</dbReference>
<keyword evidence="3" id="KW-1185">Reference proteome</keyword>
<dbReference type="PANTHER" id="PTHR14586">
    <property type="entry name" value="THIAMINE-TRIPHOSPHATASE"/>
    <property type="match status" value="1"/>
</dbReference>
<gene>
    <name evidence="2" type="ORF">E1301_Tti010026</name>
</gene>
<proteinExistence type="predicted"/>
<feature type="region of interest" description="Disordered" evidence="1">
    <location>
        <begin position="63"/>
        <end position="123"/>
    </location>
</feature>
<feature type="compositionally biased region" description="Basic and acidic residues" evidence="1">
    <location>
        <begin position="68"/>
        <end position="101"/>
    </location>
</feature>
<name>A0A5A9NW81_9TELE</name>
<dbReference type="EMBL" id="SOYY01000012">
    <property type="protein sequence ID" value="KAA0713873.1"/>
    <property type="molecule type" value="Genomic_DNA"/>
</dbReference>
<dbReference type="Gene3D" id="2.40.320.10">
    <property type="entry name" value="Hypothetical Protein Pfu-838710-001"/>
    <property type="match status" value="1"/>
</dbReference>
<dbReference type="AlphaFoldDB" id="A0A5A9NW81"/>